<dbReference type="Proteomes" id="UP000824120">
    <property type="component" value="Chromosome 1"/>
</dbReference>
<proteinExistence type="predicted"/>
<evidence type="ECO:0000313" key="1">
    <source>
        <dbReference type="EMBL" id="KAG5631348.1"/>
    </source>
</evidence>
<name>A0A9J6B3Z2_SOLCO</name>
<dbReference type="AlphaFoldDB" id="A0A9J6B3Z2"/>
<keyword evidence="2" id="KW-1185">Reference proteome</keyword>
<reference evidence="1 2" key="1">
    <citation type="submission" date="2020-09" db="EMBL/GenBank/DDBJ databases">
        <title>De no assembly of potato wild relative species, Solanum commersonii.</title>
        <authorList>
            <person name="Cho K."/>
        </authorList>
    </citation>
    <scope>NUCLEOTIDE SEQUENCE [LARGE SCALE GENOMIC DNA]</scope>
    <source>
        <strain evidence="1">LZ3.2</strain>
        <tissue evidence="1">Leaf</tissue>
    </source>
</reference>
<dbReference type="EMBL" id="JACXVP010000001">
    <property type="protein sequence ID" value="KAG5631348.1"/>
    <property type="molecule type" value="Genomic_DNA"/>
</dbReference>
<gene>
    <name evidence="1" type="ORF">H5410_003065</name>
</gene>
<protein>
    <submittedName>
        <fullName evidence="1">Uncharacterized protein</fullName>
    </submittedName>
</protein>
<organism evidence="1 2">
    <name type="scientific">Solanum commersonii</name>
    <name type="common">Commerson's wild potato</name>
    <name type="synonym">Commerson's nightshade</name>
    <dbReference type="NCBI Taxonomy" id="4109"/>
    <lineage>
        <taxon>Eukaryota</taxon>
        <taxon>Viridiplantae</taxon>
        <taxon>Streptophyta</taxon>
        <taxon>Embryophyta</taxon>
        <taxon>Tracheophyta</taxon>
        <taxon>Spermatophyta</taxon>
        <taxon>Magnoliopsida</taxon>
        <taxon>eudicotyledons</taxon>
        <taxon>Gunneridae</taxon>
        <taxon>Pentapetalae</taxon>
        <taxon>asterids</taxon>
        <taxon>lamiids</taxon>
        <taxon>Solanales</taxon>
        <taxon>Solanaceae</taxon>
        <taxon>Solanoideae</taxon>
        <taxon>Solaneae</taxon>
        <taxon>Solanum</taxon>
    </lineage>
</organism>
<comment type="caution">
    <text evidence="1">The sequence shown here is derived from an EMBL/GenBank/DDBJ whole genome shotgun (WGS) entry which is preliminary data.</text>
</comment>
<evidence type="ECO:0000313" key="2">
    <source>
        <dbReference type="Proteomes" id="UP000824120"/>
    </source>
</evidence>
<sequence length="69" mass="8272">MNLLQQYHGSVVPDRRRTELEHARRLAPKNYLTTYRPLKLYIQIGIPDQAIRSPTRWKVHMFLKRGVRS</sequence>
<accession>A0A9J6B3Z2</accession>